<proteinExistence type="inferred from homology"/>
<feature type="domain" description="Carboxylesterase type B" evidence="3">
    <location>
        <begin position="23"/>
        <end position="480"/>
    </location>
</feature>
<name>A0A428SKH0_9HYPO</name>
<organism evidence="4 5">
    <name type="scientific">Fusarium ambrosium</name>
    <dbReference type="NCBI Taxonomy" id="131363"/>
    <lineage>
        <taxon>Eukaryota</taxon>
        <taxon>Fungi</taxon>
        <taxon>Dikarya</taxon>
        <taxon>Ascomycota</taxon>
        <taxon>Pezizomycotina</taxon>
        <taxon>Sordariomycetes</taxon>
        <taxon>Hypocreomycetidae</taxon>
        <taxon>Hypocreales</taxon>
        <taxon>Nectriaceae</taxon>
        <taxon>Fusarium</taxon>
        <taxon>Fusarium solani species complex</taxon>
    </lineage>
</organism>
<evidence type="ECO:0000259" key="3">
    <source>
        <dbReference type="Pfam" id="PF00135"/>
    </source>
</evidence>
<accession>A0A428SKH0</accession>
<dbReference type="InterPro" id="IPR029058">
    <property type="entry name" value="AB_hydrolase_fold"/>
</dbReference>
<dbReference type="PANTHER" id="PTHR43142:SF1">
    <property type="entry name" value="CARBOXYLIC ESTER HYDROLASE"/>
    <property type="match status" value="1"/>
</dbReference>
<dbReference type="PANTHER" id="PTHR43142">
    <property type="entry name" value="CARBOXYLIC ESTER HYDROLASE"/>
    <property type="match status" value="1"/>
</dbReference>
<keyword evidence="2" id="KW-0378">Hydrolase</keyword>
<keyword evidence="5" id="KW-1185">Reference proteome</keyword>
<dbReference type="GO" id="GO:0016787">
    <property type="term" value="F:hydrolase activity"/>
    <property type="evidence" value="ECO:0007669"/>
    <property type="project" value="UniProtKB-KW"/>
</dbReference>
<sequence>MSFISRDIPGLGRITTSIKLCEDTVVQFRGVPYGVVEQRFRQPQLCETWGGGSFEASKFGPACPSPATIFNLVGATLKAHEREGQVPADEFRCLNLNITTPIEIASNLLPVSIYFHGGMNCTSSANLPGYNPGNLVRLSMRLGSPIIVVTVNFRLGAFGFMASEDLKADNREAGYRGVGNYALYDQYTALKWVKKYIAGFGGDPDQITAIGQSSGASDLHILMMSDLLRSEALLKQAVIISGNAVMTSRELEHQQRIYDKFLEHLQIPLTLSPADRLARLRAVKQQDLTSAYACLGSPLPNWQATVDGVVLKTLPTCDRMSSQTYALSIKRIMVGDCEQEGILWGERIRQKHWTATKVFELLRTYFDPDDVSDILRQYEIAGGDSDQDLTTKLIKFCGEVEFKQPLYELAVNWKNGDAFYYHMRFINHFEGRFKGSAHHGVDLLFFFQTYNHVLSEEYEAVAEQMGKHFIKFISGGSPWDPFNKAGRCLSYGPEWVSVIKRDEAHSWQHQKEVGCNDWHEKCTLVSRDLRGEVVYKK</sequence>
<reference evidence="4 5" key="1">
    <citation type="submission" date="2017-06" db="EMBL/GenBank/DDBJ databases">
        <title>Cmopartive genomic analysis of Ambrosia Fusariam Clade fungi.</title>
        <authorList>
            <person name="Stajich J.E."/>
            <person name="Carrillo J."/>
            <person name="Kijimoto T."/>
            <person name="Eskalen A."/>
            <person name="O'Donnell K."/>
            <person name="Kasson M."/>
        </authorList>
    </citation>
    <scope>NUCLEOTIDE SEQUENCE [LARGE SCALE GENOMIC DNA]</scope>
    <source>
        <strain evidence="4 5">NRRL 20438</strain>
    </source>
</reference>
<dbReference type="Gene3D" id="3.40.50.1820">
    <property type="entry name" value="alpha/beta hydrolase"/>
    <property type="match status" value="1"/>
</dbReference>
<evidence type="ECO:0000313" key="4">
    <source>
        <dbReference type="EMBL" id="RSL90280.1"/>
    </source>
</evidence>
<comment type="caution">
    <text evidence="4">The sequence shown here is derived from an EMBL/GenBank/DDBJ whole genome shotgun (WGS) entry which is preliminary data.</text>
</comment>
<dbReference type="AlphaFoldDB" id="A0A428SKH0"/>
<dbReference type="InterPro" id="IPR002018">
    <property type="entry name" value="CarbesteraseB"/>
</dbReference>
<evidence type="ECO:0000256" key="2">
    <source>
        <dbReference type="ARBA" id="ARBA00022801"/>
    </source>
</evidence>
<gene>
    <name evidence="4" type="ORF">CDV31_015703</name>
</gene>
<evidence type="ECO:0000256" key="1">
    <source>
        <dbReference type="ARBA" id="ARBA00005964"/>
    </source>
</evidence>
<comment type="similarity">
    <text evidence="1">Belongs to the type-B carboxylesterase/lipase family.</text>
</comment>
<dbReference type="EMBL" id="NIZV01000431">
    <property type="protein sequence ID" value="RSL90280.1"/>
    <property type="molecule type" value="Genomic_DNA"/>
</dbReference>
<evidence type="ECO:0000313" key="5">
    <source>
        <dbReference type="Proteomes" id="UP000288429"/>
    </source>
</evidence>
<dbReference type="Proteomes" id="UP000288429">
    <property type="component" value="Unassembled WGS sequence"/>
</dbReference>
<dbReference type="Pfam" id="PF00135">
    <property type="entry name" value="COesterase"/>
    <property type="match status" value="1"/>
</dbReference>
<dbReference type="SUPFAM" id="SSF53474">
    <property type="entry name" value="alpha/beta-Hydrolases"/>
    <property type="match status" value="1"/>
</dbReference>
<protein>
    <recommendedName>
        <fullName evidence="3">Carboxylesterase type B domain-containing protein</fullName>
    </recommendedName>
</protein>